<name>A0A9N9JFK4_9GLOM</name>
<proteinExistence type="predicted"/>
<evidence type="ECO:0000313" key="1">
    <source>
        <dbReference type="EMBL" id="CAG8776259.1"/>
    </source>
</evidence>
<sequence>VVLAKTIGIARSTNIDKSCQAVNLHYYQEVPGLCENKMLLKIVHELSLMQM</sequence>
<accession>A0A9N9JFK4</accession>
<dbReference type="Proteomes" id="UP000789759">
    <property type="component" value="Unassembled WGS sequence"/>
</dbReference>
<reference evidence="1" key="1">
    <citation type="submission" date="2021-06" db="EMBL/GenBank/DDBJ databases">
        <authorList>
            <person name="Kallberg Y."/>
            <person name="Tangrot J."/>
            <person name="Rosling A."/>
        </authorList>
    </citation>
    <scope>NUCLEOTIDE SEQUENCE</scope>
    <source>
        <strain evidence="1">FL966</strain>
    </source>
</reference>
<evidence type="ECO:0000313" key="2">
    <source>
        <dbReference type="Proteomes" id="UP000789759"/>
    </source>
</evidence>
<protein>
    <submittedName>
        <fullName evidence="1">3522_t:CDS:1</fullName>
    </submittedName>
</protein>
<dbReference type="AlphaFoldDB" id="A0A9N9JFK4"/>
<keyword evidence="2" id="KW-1185">Reference proteome</keyword>
<feature type="non-terminal residue" evidence="1">
    <location>
        <position position="51"/>
    </location>
</feature>
<organism evidence="1 2">
    <name type="scientific">Cetraspora pellucida</name>
    <dbReference type="NCBI Taxonomy" id="1433469"/>
    <lineage>
        <taxon>Eukaryota</taxon>
        <taxon>Fungi</taxon>
        <taxon>Fungi incertae sedis</taxon>
        <taxon>Mucoromycota</taxon>
        <taxon>Glomeromycotina</taxon>
        <taxon>Glomeromycetes</taxon>
        <taxon>Diversisporales</taxon>
        <taxon>Gigasporaceae</taxon>
        <taxon>Cetraspora</taxon>
    </lineage>
</organism>
<comment type="caution">
    <text evidence="1">The sequence shown here is derived from an EMBL/GenBank/DDBJ whole genome shotgun (WGS) entry which is preliminary data.</text>
</comment>
<gene>
    <name evidence="1" type="ORF">CPELLU_LOCUS16135</name>
</gene>
<dbReference type="EMBL" id="CAJVQA010022949">
    <property type="protein sequence ID" value="CAG8776259.1"/>
    <property type="molecule type" value="Genomic_DNA"/>
</dbReference>